<dbReference type="EMBL" id="AEGR01000024">
    <property type="protein sequence ID" value="EGI78281.1"/>
    <property type="molecule type" value="Genomic_DNA"/>
</dbReference>
<gene>
    <name evidence="2" type="ORF">HGR_01914</name>
</gene>
<reference evidence="2 3" key="1">
    <citation type="journal article" date="2011" name="EMBO J.">
        <title>Structural diversity of bacterial flagellar motors.</title>
        <authorList>
            <person name="Chen S."/>
            <person name="Beeby M."/>
            <person name="Murphy G.E."/>
            <person name="Leadbetter J.R."/>
            <person name="Hendrixson D.R."/>
            <person name="Briegel A."/>
            <person name="Li Z."/>
            <person name="Shi J."/>
            <person name="Tocheva E.I."/>
            <person name="Muller A."/>
            <person name="Dobro M.J."/>
            <person name="Jensen G.J."/>
        </authorList>
    </citation>
    <scope>NUCLEOTIDE SEQUENCE [LARGE SCALE GENOMIC DNA]</scope>
    <source>
        <strain evidence="2 3">ATCC 19624</strain>
    </source>
</reference>
<sequence>MFEEQIPWGDIIVFFILSVAFFYWAVAAENFPHSMKEKLPAFLLNRKLMVGCGVIAMAIALLKFF</sequence>
<evidence type="ECO:0000256" key="1">
    <source>
        <dbReference type="SAM" id="Phobius"/>
    </source>
</evidence>
<keyword evidence="3" id="KW-1185">Reference proteome</keyword>
<evidence type="ECO:0000313" key="3">
    <source>
        <dbReference type="Proteomes" id="UP000016368"/>
    </source>
</evidence>
<keyword evidence="1" id="KW-1133">Transmembrane helix</keyword>
<comment type="caution">
    <text evidence="2">The sequence shown here is derived from an EMBL/GenBank/DDBJ whole genome shotgun (WGS) entry which is preliminary data.</text>
</comment>
<evidence type="ECO:0000313" key="2">
    <source>
        <dbReference type="EMBL" id="EGI78281.1"/>
    </source>
</evidence>
<dbReference type="AlphaFoldDB" id="F3KPM3"/>
<feature type="transmembrane region" description="Helical" evidence="1">
    <location>
        <begin position="6"/>
        <end position="27"/>
    </location>
</feature>
<dbReference type="Proteomes" id="UP000016368">
    <property type="component" value="Unassembled WGS sequence"/>
</dbReference>
<keyword evidence="1" id="KW-0472">Membrane</keyword>
<organism evidence="2 3">
    <name type="scientific">Hylemonella gracilis ATCC 19624</name>
    <dbReference type="NCBI Taxonomy" id="887062"/>
    <lineage>
        <taxon>Bacteria</taxon>
        <taxon>Pseudomonadati</taxon>
        <taxon>Pseudomonadota</taxon>
        <taxon>Betaproteobacteria</taxon>
        <taxon>Burkholderiales</taxon>
        <taxon>Comamonadaceae</taxon>
        <taxon>Hylemonella</taxon>
    </lineage>
</organism>
<keyword evidence="1" id="KW-0812">Transmembrane</keyword>
<name>F3KPM3_9BURK</name>
<dbReference type="RefSeq" id="WP_006296358.1">
    <property type="nucleotide sequence ID" value="NZ_AEGR01000024.1"/>
</dbReference>
<proteinExistence type="predicted"/>
<feature type="transmembrane region" description="Helical" evidence="1">
    <location>
        <begin position="48"/>
        <end position="64"/>
    </location>
</feature>
<protein>
    <submittedName>
        <fullName evidence="2">Uncharacterized protein</fullName>
    </submittedName>
</protein>
<accession>F3KPM3</accession>
<dbReference type="STRING" id="887062.HGR_01914"/>